<proteinExistence type="predicted"/>
<evidence type="ECO:0000313" key="3">
    <source>
        <dbReference type="Proteomes" id="UP000298030"/>
    </source>
</evidence>
<keyword evidence="1" id="KW-0472">Membrane</keyword>
<name>A0A4Y7TPN2_COPMI</name>
<keyword evidence="1" id="KW-1133">Transmembrane helix</keyword>
<gene>
    <name evidence="2" type="ORF">FA13DRAFT_1787602</name>
</gene>
<dbReference type="PANTHER" id="PTHR39476">
    <property type="entry name" value="NADH:UBIQUINONE OXIDOREDUCTASE 6.6KD SUBUNIT"/>
    <property type="match status" value="1"/>
</dbReference>
<accession>A0A4Y7TPN2</accession>
<dbReference type="EMBL" id="QPFP01000006">
    <property type="protein sequence ID" value="TEB36116.1"/>
    <property type="molecule type" value="Genomic_DNA"/>
</dbReference>
<organism evidence="2 3">
    <name type="scientific">Coprinellus micaceus</name>
    <name type="common">Glistening ink-cap mushroom</name>
    <name type="synonym">Coprinus micaceus</name>
    <dbReference type="NCBI Taxonomy" id="71717"/>
    <lineage>
        <taxon>Eukaryota</taxon>
        <taxon>Fungi</taxon>
        <taxon>Dikarya</taxon>
        <taxon>Basidiomycota</taxon>
        <taxon>Agaricomycotina</taxon>
        <taxon>Agaricomycetes</taxon>
        <taxon>Agaricomycetidae</taxon>
        <taxon>Agaricales</taxon>
        <taxon>Agaricineae</taxon>
        <taxon>Psathyrellaceae</taxon>
        <taxon>Coprinellus</taxon>
    </lineage>
</organism>
<dbReference type="AlphaFoldDB" id="A0A4Y7TPN2"/>
<dbReference type="Proteomes" id="UP000298030">
    <property type="component" value="Unassembled WGS sequence"/>
</dbReference>
<dbReference type="PANTHER" id="PTHR39476:SF1">
    <property type="entry name" value="NADH DEHYDROGENASE [UBIQUINONE] 1 BETA SUBCOMPLEX SUBUNIT 4"/>
    <property type="match status" value="1"/>
</dbReference>
<dbReference type="OrthoDB" id="15108at2759"/>
<dbReference type="STRING" id="71717.A0A4Y7TPN2"/>
<sequence>MGHEFFTHDTGIDRFNKMRESAHLGFRWTPRTVKTAVLGFIVVPGLFFYATYKTDKRWDWNGKRRGEPLSVKSS</sequence>
<protein>
    <recommendedName>
        <fullName evidence="4">Complex I-B15</fullName>
    </recommendedName>
</protein>
<keyword evidence="1" id="KW-0812">Transmembrane</keyword>
<feature type="transmembrane region" description="Helical" evidence="1">
    <location>
        <begin position="33"/>
        <end position="52"/>
    </location>
</feature>
<keyword evidence="3" id="KW-1185">Reference proteome</keyword>
<reference evidence="2 3" key="1">
    <citation type="journal article" date="2019" name="Nat. Ecol. Evol.">
        <title>Megaphylogeny resolves global patterns of mushroom evolution.</title>
        <authorList>
            <person name="Varga T."/>
            <person name="Krizsan K."/>
            <person name="Foldi C."/>
            <person name="Dima B."/>
            <person name="Sanchez-Garcia M."/>
            <person name="Sanchez-Ramirez S."/>
            <person name="Szollosi G.J."/>
            <person name="Szarkandi J.G."/>
            <person name="Papp V."/>
            <person name="Albert L."/>
            <person name="Andreopoulos W."/>
            <person name="Angelini C."/>
            <person name="Antonin V."/>
            <person name="Barry K.W."/>
            <person name="Bougher N.L."/>
            <person name="Buchanan P."/>
            <person name="Buyck B."/>
            <person name="Bense V."/>
            <person name="Catcheside P."/>
            <person name="Chovatia M."/>
            <person name="Cooper J."/>
            <person name="Damon W."/>
            <person name="Desjardin D."/>
            <person name="Finy P."/>
            <person name="Geml J."/>
            <person name="Haridas S."/>
            <person name="Hughes K."/>
            <person name="Justo A."/>
            <person name="Karasinski D."/>
            <person name="Kautmanova I."/>
            <person name="Kiss B."/>
            <person name="Kocsube S."/>
            <person name="Kotiranta H."/>
            <person name="LaButti K.M."/>
            <person name="Lechner B.E."/>
            <person name="Liimatainen K."/>
            <person name="Lipzen A."/>
            <person name="Lukacs Z."/>
            <person name="Mihaltcheva S."/>
            <person name="Morgado L.N."/>
            <person name="Niskanen T."/>
            <person name="Noordeloos M.E."/>
            <person name="Ohm R.A."/>
            <person name="Ortiz-Santana B."/>
            <person name="Ovrebo C."/>
            <person name="Racz N."/>
            <person name="Riley R."/>
            <person name="Savchenko A."/>
            <person name="Shiryaev A."/>
            <person name="Soop K."/>
            <person name="Spirin V."/>
            <person name="Szebenyi C."/>
            <person name="Tomsovsky M."/>
            <person name="Tulloss R.E."/>
            <person name="Uehling J."/>
            <person name="Grigoriev I.V."/>
            <person name="Vagvolgyi C."/>
            <person name="Papp T."/>
            <person name="Martin F.M."/>
            <person name="Miettinen O."/>
            <person name="Hibbett D.S."/>
            <person name="Nagy L.G."/>
        </authorList>
    </citation>
    <scope>NUCLEOTIDE SEQUENCE [LARGE SCALE GENOMIC DNA]</scope>
    <source>
        <strain evidence="2 3">FP101781</strain>
    </source>
</reference>
<evidence type="ECO:0000256" key="1">
    <source>
        <dbReference type="SAM" id="Phobius"/>
    </source>
</evidence>
<evidence type="ECO:0008006" key="4">
    <source>
        <dbReference type="Google" id="ProtNLM"/>
    </source>
</evidence>
<comment type="caution">
    <text evidence="2">The sequence shown here is derived from an EMBL/GenBank/DDBJ whole genome shotgun (WGS) entry which is preliminary data.</text>
</comment>
<evidence type="ECO:0000313" key="2">
    <source>
        <dbReference type="EMBL" id="TEB36116.1"/>
    </source>
</evidence>